<dbReference type="EMBL" id="AWWV01013950">
    <property type="protein sequence ID" value="OMO59425.1"/>
    <property type="molecule type" value="Genomic_DNA"/>
</dbReference>
<protein>
    <submittedName>
        <fullName evidence="1">Uncharacterized protein</fullName>
    </submittedName>
</protein>
<proteinExistence type="predicted"/>
<organism evidence="1 2">
    <name type="scientific">Corchorus capsularis</name>
    <name type="common">Jute</name>
    <dbReference type="NCBI Taxonomy" id="210143"/>
    <lineage>
        <taxon>Eukaryota</taxon>
        <taxon>Viridiplantae</taxon>
        <taxon>Streptophyta</taxon>
        <taxon>Embryophyta</taxon>
        <taxon>Tracheophyta</taxon>
        <taxon>Spermatophyta</taxon>
        <taxon>Magnoliopsida</taxon>
        <taxon>eudicotyledons</taxon>
        <taxon>Gunneridae</taxon>
        <taxon>Pentapetalae</taxon>
        <taxon>rosids</taxon>
        <taxon>malvids</taxon>
        <taxon>Malvales</taxon>
        <taxon>Malvaceae</taxon>
        <taxon>Grewioideae</taxon>
        <taxon>Apeibeae</taxon>
        <taxon>Corchorus</taxon>
    </lineage>
</organism>
<evidence type="ECO:0000313" key="2">
    <source>
        <dbReference type="Proteomes" id="UP000188268"/>
    </source>
</evidence>
<reference evidence="1 2" key="1">
    <citation type="submission" date="2013-09" db="EMBL/GenBank/DDBJ databases">
        <title>Corchorus capsularis genome sequencing.</title>
        <authorList>
            <person name="Alam M."/>
            <person name="Haque M.S."/>
            <person name="Islam M.S."/>
            <person name="Emdad E.M."/>
            <person name="Islam M.M."/>
            <person name="Ahmed B."/>
            <person name="Halim A."/>
            <person name="Hossen Q.M.M."/>
            <person name="Hossain M.Z."/>
            <person name="Ahmed R."/>
            <person name="Khan M.M."/>
            <person name="Islam R."/>
            <person name="Rashid M.M."/>
            <person name="Khan S.A."/>
            <person name="Rahman M.S."/>
            <person name="Alam M."/>
        </authorList>
    </citation>
    <scope>NUCLEOTIDE SEQUENCE [LARGE SCALE GENOMIC DNA]</scope>
    <source>
        <strain evidence="2">cv. CVL-1</strain>
        <tissue evidence="1">Whole seedling</tissue>
    </source>
</reference>
<comment type="caution">
    <text evidence="1">The sequence shown here is derived from an EMBL/GenBank/DDBJ whole genome shotgun (WGS) entry which is preliminary data.</text>
</comment>
<name>A0A1R3GMT6_COCAP</name>
<accession>A0A1R3GMT6</accession>
<evidence type="ECO:0000313" key="1">
    <source>
        <dbReference type="EMBL" id="OMO59425.1"/>
    </source>
</evidence>
<sequence>MEVTRALMEVSLELLDQNREAVIIQKRRTGKG</sequence>
<keyword evidence="2" id="KW-1185">Reference proteome</keyword>
<dbReference type="Proteomes" id="UP000188268">
    <property type="component" value="Unassembled WGS sequence"/>
</dbReference>
<dbReference type="Gramene" id="OMO59425">
    <property type="protein sequence ID" value="OMO59425"/>
    <property type="gene ID" value="CCACVL1_24834"/>
</dbReference>
<gene>
    <name evidence="1" type="ORF">CCACVL1_24834</name>
</gene>
<dbReference type="AlphaFoldDB" id="A0A1R3GMT6"/>